<dbReference type="Proteomes" id="UP000824225">
    <property type="component" value="Unassembled WGS sequence"/>
</dbReference>
<dbReference type="EMBL" id="DXAN01000032">
    <property type="protein sequence ID" value="HJA09505.1"/>
    <property type="molecule type" value="Genomic_DNA"/>
</dbReference>
<comment type="subcellular location">
    <subcellularLocation>
        <location evidence="1">Membrane</location>
        <topology evidence="1">Multi-pass membrane protein</topology>
    </subcellularLocation>
</comment>
<feature type="transmembrane region" description="Helical" evidence="6">
    <location>
        <begin position="232"/>
        <end position="250"/>
    </location>
</feature>
<feature type="compositionally biased region" description="Basic and acidic residues" evidence="5">
    <location>
        <begin position="164"/>
        <end position="183"/>
    </location>
</feature>
<dbReference type="GO" id="GO:0016020">
    <property type="term" value="C:membrane"/>
    <property type="evidence" value="ECO:0007669"/>
    <property type="project" value="UniProtKB-SubCell"/>
</dbReference>
<organism evidence="9 10">
    <name type="scientific">Candidatus Mailhella merdigallinarum</name>
    <dbReference type="NCBI Taxonomy" id="2838658"/>
    <lineage>
        <taxon>Bacteria</taxon>
        <taxon>Pseudomonadati</taxon>
        <taxon>Thermodesulfobacteriota</taxon>
        <taxon>Desulfovibrionia</taxon>
        <taxon>Desulfovibrionales</taxon>
        <taxon>Desulfovibrionaceae</taxon>
        <taxon>Mailhella</taxon>
    </lineage>
</organism>
<evidence type="ECO:0000256" key="4">
    <source>
        <dbReference type="ARBA" id="ARBA00023136"/>
    </source>
</evidence>
<feature type="transmembrane region" description="Helical" evidence="6">
    <location>
        <begin position="321"/>
        <end position="348"/>
    </location>
</feature>
<dbReference type="AlphaFoldDB" id="A0A9D2HGB2"/>
<evidence type="ECO:0000256" key="6">
    <source>
        <dbReference type="SAM" id="Phobius"/>
    </source>
</evidence>
<reference evidence="9" key="2">
    <citation type="submission" date="2021-04" db="EMBL/GenBank/DDBJ databases">
        <authorList>
            <person name="Gilroy R."/>
        </authorList>
    </citation>
    <scope>NUCLEOTIDE SEQUENCE</scope>
    <source>
        <strain evidence="9">CHK186-16707</strain>
    </source>
</reference>
<dbReference type="Pfam" id="PF13717">
    <property type="entry name" value="Zn_ribbon_4"/>
    <property type="match status" value="1"/>
</dbReference>
<evidence type="ECO:0000313" key="9">
    <source>
        <dbReference type="EMBL" id="HJA09505.1"/>
    </source>
</evidence>
<evidence type="ECO:0000256" key="3">
    <source>
        <dbReference type="ARBA" id="ARBA00022989"/>
    </source>
</evidence>
<feature type="transmembrane region" description="Helical" evidence="6">
    <location>
        <begin position="281"/>
        <end position="301"/>
    </location>
</feature>
<feature type="region of interest" description="Disordered" evidence="5">
    <location>
        <begin position="35"/>
        <end position="191"/>
    </location>
</feature>
<keyword evidence="3 6" id="KW-1133">Transmembrane helix</keyword>
<evidence type="ECO:0000256" key="2">
    <source>
        <dbReference type="ARBA" id="ARBA00022692"/>
    </source>
</evidence>
<reference evidence="9" key="1">
    <citation type="journal article" date="2021" name="PeerJ">
        <title>Extensive microbial diversity within the chicken gut microbiome revealed by metagenomics and culture.</title>
        <authorList>
            <person name="Gilroy R."/>
            <person name="Ravi A."/>
            <person name="Getino M."/>
            <person name="Pursley I."/>
            <person name="Horton D.L."/>
            <person name="Alikhan N.F."/>
            <person name="Baker D."/>
            <person name="Gharbi K."/>
            <person name="Hall N."/>
            <person name="Watson M."/>
            <person name="Adriaenssens E.M."/>
            <person name="Foster-Nyarko E."/>
            <person name="Jarju S."/>
            <person name="Secka A."/>
            <person name="Antonio M."/>
            <person name="Oren A."/>
            <person name="Chaudhuri R.R."/>
            <person name="La Ragione R."/>
            <person name="Hildebrand F."/>
            <person name="Pallen M.J."/>
        </authorList>
    </citation>
    <scope>NUCLEOTIDE SEQUENCE</scope>
    <source>
        <strain evidence="9">CHK186-16707</strain>
    </source>
</reference>
<feature type="domain" description="Zinc finger/thioredoxin putative" evidence="8">
    <location>
        <begin position="1"/>
        <end position="36"/>
    </location>
</feature>
<accession>A0A9D2HGB2</accession>
<protein>
    <submittedName>
        <fullName evidence="9">Zinc-ribbon domain-containing protein</fullName>
    </submittedName>
</protein>
<evidence type="ECO:0000313" key="10">
    <source>
        <dbReference type="Proteomes" id="UP000824225"/>
    </source>
</evidence>
<name>A0A9D2HGB2_9BACT</name>
<evidence type="ECO:0000256" key="1">
    <source>
        <dbReference type="ARBA" id="ARBA00004141"/>
    </source>
</evidence>
<feature type="domain" description="Yip1" evidence="7">
    <location>
        <begin position="212"/>
        <end position="382"/>
    </location>
</feature>
<evidence type="ECO:0000256" key="5">
    <source>
        <dbReference type="SAM" id="MobiDB-lite"/>
    </source>
</evidence>
<sequence>MLIRCPECHFERDIDIGAIPVSATVATCPRCGKRFRFRDPQTGEPVAAQPGAGQGMSSGDADAPAEVDRPAVQKRSAPPIPHLPTEQEGDDPLPPGAIIPHLDDAPDAPSDGGATNVASEGDADPKDKAANPRAAKSSWFGWKKKTDAEPPSADAGRDLPPWASRDENPDQDDDGRKEDDDRPSGVMDGVPWEQPERYGFFPSFYQTILRVMFRAPDFFRHVRSDAPLTRPVFFYVLLSFFQTVIAHLWSMNSLQELSRTVTDPQALARIDVLMQGLSTPLILVMTPFIMLIQLFLFAAFYHLMIRLAQPDKADFNTVVRVIAYSAAPLVVCVVPLVGNAVGSVWFLASTFVGCKYALNLTWPKTALALVPLFLLALAVMLAMLQASLMLTPAAS</sequence>
<dbReference type="InterPro" id="IPR011723">
    <property type="entry name" value="Znf/thioredoxin_put"/>
</dbReference>
<keyword evidence="4 6" id="KW-0472">Membrane</keyword>
<keyword evidence="2 6" id="KW-0812">Transmembrane</keyword>
<evidence type="ECO:0000259" key="7">
    <source>
        <dbReference type="Pfam" id="PF04893"/>
    </source>
</evidence>
<gene>
    <name evidence="9" type="ORF">H9962_10030</name>
</gene>
<comment type="caution">
    <text evidence="9">The sequence shown here is derived from an EMBL/GenBank/DDBJ whole genome shotgun (WGS) entry which is preliminary data.</text>
</comment>
<dbReference type="InterPro" id="IPR006977">
    <property type="entry name" value="Yip1_dom"/>
</dbReference>
<proteinExistence type="predicted"/>
<dbReference type="Pfam" id="PF04893">
    <property type="entry name" value="Yip1"/>
    <property type="match status" value="1"/>
</dbReference>
<feature type="transmembrane region" description="Helical" evidence="6">
    <location>
        <begin position="368"/>
        <end position="390"/>
    </location>
</feature>
<evidence type="ECO:0000259" key="8">
    <source>
        <dbReference type="Pfam" id="PF13717"/>
    </source>
</evidence>